<accession>A0A417YZT2</accession>
<organism evidence="2 3">
    <name type="scientific">Neobacillus notoginsengisoli</name>
    <dbReference type="NCBI Taxonomy" id="1578198"/>
    <lineage>
        <taxon>Bacteria</taxon>
        <taxon>Bacillati</taxon>
        <taxon>Bacillota</taxon>
        <taxon>Bacilli</taxon>
        <taxon>Bacillales</taxon>
        <taxon>Bacillaceae</taxon>
        <taxon>Neobacillus</taxon>
    </lineage>
</organism>
<dbReference type="OrthoDB" id="2439508at2"/>
<dbReference type="EMBL" id="QWEG01000001">
    <property type="protein sequence ID" value="RHW43400.1"/>
    <property type="molecule type" value="Genomic_DNA"/>
</dbReference>
<proteinExistence type="predicted"/>
<evidence type="ECO:0000313" key="2">
    <source>
        <dbReference type="EMBL" id="RHW43400.1"/>
    </source>
</evidence>
<name>A0A417YZT2_9BACI</name>
<keyword evidence="3" id="KW-1185">Reference proteome</keyword>
<dbReference type="AlphaFoldDB" id="A0A417YZT2"/>
<keyword evidence="1" id="KW-0812">Transmembrane</keyword>
<evidence type="ECO:0000313" key="3">
    <source>
        <dbReference type="Proteomes" id="UP000284416"/>
    </source>
</evidence>
<keyword evidence="1" id="KW-0472">Membrane</keyword>
<comment type="caution">
    <text evidence="2">The sequence shown here is derived from an EMBL/GenBank/DDBJ whole genome shotgun (WGS) entry which is preliminary data.</text>
</comment>
<dbReference type="RefSeq" id="WP_118919008.1">
    <property type="nucleotide sequence ID" value="NZ_QWEG01000001.1"/>
</dbReference>
<evidence type="ECO:0000256" key="1">
    <source>
        <dbReference type="SAM" id="Phobius"/>
    </source>
</evidence>
<dbReference type="Proteomes" id="UP000284416">
    <property type="component" value="Unassembled WGS sequence"/>
</dbReference>
<reference evidence="2 3" key="1">
    <citation type="journal article" date="2017" name="Int. J. Syst. Evol. Microbiol.">
        <title>Bacillus notoginsengisoli sp. nov., a novel bacterium isolated from the rhizosphere of Panax notoginseng.</title>
        <authorList>
            <person name="Zhang M.Y."/>
            <person name="Cheng J."/>
            <person name="Cai Y."/>
            <person name="Zhang T.Y."/>
            <person name="Wu Y.Y."/>
            <person name="Manikprabhu D."/>
            <person name="Li W.J."/>
            <person name="Zhang Y.X."/>
        </authorList>
    </citation>
    <scope>NUCLEOTIDE SEQUENCE [LARGE SCALE GENOMIC DNA]</scope>
    <source>
        <strain evidence="2 3">JCM 30743</strain>
    </source>
</reference>
<protein>
    <submittedName>
        <fullName evidence="2">Uncharacterized protein</fullName>
    </submittedName>
</protein>
<feature type="transmembrane region" description="Helical" evidence="1">
    <location>
        <begin position="6"/>
        <end position="27"/>
    </location>
</feature>
<keyword evidence="1" id="KW-1133">Transmembrane helix</keyword>
<gene>
    <name evidence="2" type="ORF">D1B31_01690</name>
</gene>
<sequence>MFSGVGASFLFLIIFWIAGLFILYMIISTAVKVGINKSVIGRFIESKYGEIQTKKTFLDSDLDNEK</sequence>